<dbReference type="SMART" id="SM00646">
    <property type="entry name" value="Ami_3"/>
    <property type="match status" value="1"/>
</dbReference>
<gene>
    <name evidence="5" type="ORF">ACFYTF_13325</name>
</gene>
<organism evidence="5 6">
    <name type="scientific">Nocardia thailandica</name>
    <dbReference type="NCBI Taxonomy" id="257275"/>
    <lineage>
        <taxon>Bacteria</taxon>
        <taxon>Bacillati</taxon>
        <taxon>Actinomycetota</taxon>
        <taxon>Actinomycetes</taxon>
        <taxon>Mycobacteriales</taxon>
        <taxon>Nocardiaceae</taxon>
        <taxon>Nocardia</taxon>
    </lineage>
</organism>
<evidence type="ECO:0000256" key="2">
    <source>
        <dbReference type="SAM" id="MobiDB-lite"/>
    </source>
</evidence>
<dbReference type="InterPro" id="IPR050695">
    <property type="entry name" value="N-acetylmuramoyl_amidase_3"/>
</dbReference>
<feature type="chain" id="PRO_5047031283" evidence="3">
    <location>
        <begin position="20"/>
        <end position="266"/>
    </location>
</feature>
<accession>A0ABW6PN34</accession>
<dbReference type="RefSeq" id="WP_387700436.1">
    <property type="nucleotide sequence ID" value="NZ_JBIAMX010000006.1"/>
</dbReference>
<reference evidence="5 6" key="1">
    <citation type="submission" date="2024-10" db="EMBL/GenBank/DDBJ databases">
        <title>The Natural Products Discovery Center: Release of the First 8490 Sequenced Strains for Exploring Actinobacteria Biosynthetic Diversity.</title>
        <authorList>
            <person name="Kalkreuter E."/>
            <person name="Kautsar S.A."/>
            <person name="Yang D."/>
            <person name="Bader C.D."/>
            <person name="Teijaro C.N."/>
            <person name="Fluegel L."/>
            <person name="Davis C.M."/>
            <person name="Simpson J.R."/>
            <person name="Lauterbach L."/>
            <person name="Steele A.D."/>
            <person name="Gui C."/>
            <person name="Meng S."/>
            <person name="Li G."/>
            <person name="Viehrig K."/>
            <person name="Ye F."/>
            <person name="Su P."/>
            <person name="Kiefer A.F."/>
            <person name="Nichols A."/>
            <person name="Cepeda A.J."/>
            <person name="Yan W."/>
            <person name="Fan B."/>
            <person name="Jiang Y."/>
            <person name="Adhikari A."/>
            <person name="Zheng C.-J."/>
            <person name="Schuster L."/>
            <person name="Cowan T.M."/>
            <person name="Smanski M.J."/>
            <person name="Chevrette M.G."/>
            <person name="De Carvalho L.P.S."/>
            <person name="Shen B."/>
        </authorList>
    </citation>
    <scope>NUCLEOTIDE SEQUENCE [LARGE SCALE GENOMIC DNA]</scope>
    <source>
        <strain evidence="5 6">NPDC004045</strain>
    </source>
</reference>
<dbReference type="InterPro" id="IPR002508">
    <property type="entry name" value="MurNAc-LAA_cat"/>
</dbReference>
<dbReference type="PROSITE" id="PS51257">
    <property type="entry name" value="PROKAR_LIPOPROTEIN"/>
    <property type="match status" value="1"/>
</dbReference>
<dbReference type="Gene3D" id="3.40.630.40">
    <property type="entry name" value="Zn-dependent exopeptidases"/>
    <property type="match status" value="1"/>
</dbReference>
<keyword evidence="3" id="KW-0732">Signal</keyword>
<feature type="region of interest" description="Disordered" evidence="2">
    <location>
        <begin position="24"/>
        <end position="46"/>
    </location>
</feature>
<dbReference type="EMBL" id="JBIAMX010000006">
    <property type="protein sequence ID" value="MFF0543807.1"/>
    <property type="molecule type" value="Genomic_DNA"/>
</dbReference>
<evidence type="ECO:0000313" key="6">
    <source>
        <dbReference type="Proteomes" id="UP001601444"/>
    </source>
</evidence>
<evidence type="ECO:0000256" key="3">
    <source>
        <dbReference type="SAM" id="SignalP"/>
    </source>
</evidence>
<dbReference type="Pfam" id="PF01520">
    <property type="entry name" value="Amidase_3"/>
    <property type="match status" value="1"/>
</dbReference>
<evidence type="ECO:0000256" key="1">
    <source>
        <dbReference type="ARBA" id="ARBA00022801"/>
    </source>
</evidence>
<name>A0ABW6PN34_9NOCA</name>
<sequence length="266" mass="25918">MRILMLPVLGAVVALSACASTAGTAPGGRPAAAQPAPSAASATTPTATPIAARRVVVLDPGHNGGNAAHPGVIGAPVPDGRGGTKACNTTGTAGADGYPEHAFTWALAALVRDRLTAAGIEVILTRDSDDGVGPCVDERAAIGNRAGADAVVSLHADGNAGAEARGFHIAHSAPPLSPVQAGPGLALATALRDAFVAGGFTPSTYTGAAGLDPRADLAGLNLAQRPAALVECGNMRHPTDAADIGSAAGQARFADAVAAGILAFLG</sequence>
<dbReference type="GO" id="GO:0008745">
    <property type="term" value="F:N-acetylmuramoyl-L-alanine amidase activity"/>
    <property type="evidence" value="ECO:0007669"/>
    <property type="project" value="UniProtKB-EC"/>
</dbReference>
<comment type="caution">
    <text evidence="5">The sequence shown here is derived from an EMBL/GenBank/DDBJ whole genome shotgun (WGS) entry which is preliminary data.</text>
</comment>
<dbReference type="CDD" id="cd02696">
    <property type="entry name" value="MurNAc-LAA"/>
    <property type="match status" value="1"/>
</dbReference>
<evidence type="ECO:0000259" key="4">
    <source>
        <dbReference type="SMART" id="SM00646"/>
    </source>
</evidence>
<dbReference type="EC" id="3.5.1.28" evidence="5"/>
<dbReference type="Proteomes" id="UP001601444">
    <property type="component" value="Unassembled WGS sequence"/>
</dbReference>
<dbReference type="PANTHER" id="PTHR30404:SF0">
    <property type="entry name" value="N-ACETYLMURAMOYL-L-ALANINE AMIDASE AMIC"/>
    <property type="match status" value="1"/>
</dbReference>
<evidence type="ECO:0000313" key="5">
    <source>
        <dbReference type="EMBL" id="MFF0543807.1"/>
    </source>
</evidence>
<protein>
    <submittedName>
        <fullName evidence="5">N-acetylmuramoyl-L-alanine amidase</fullName>
        <ecNumber evidence="5">3.5.1.28</ecNumber>
    </submittedName>
</protein>
<feature type="domain" description="MurNAc-LAA" evidence="4">
    <location>
        <begin position="140"/>
        <end position="262"/>
    </location>
</feature>
<keyword evidence="1 5" id="KW-0378">Hydrolase</keyword>
<dbReference type="PANTHER" id="PTHR30404">
    <property type="entry name" value="N-ACETYLMURAMOYL-L-ALANINE AMIDASE"/>
    <property type="match status" value="1"/>
</dbReference>
<feature type="signal peptide" evidence="3">
    <location>
        <begin position="1"/>
        <end position="19"/>
    </location>
</feature>
<keyword evidence="6" id="KW-1185">Reference proteome</keyword>
<proteinExistence type="predicted"/>
<dbReference type="SUPFAM" id="SSF53187">
    <property type="entry name" value="Zn-dependent exopeptidases"/>
    <property type="match status" value="1"/>
</dbReference>